<dbReference type="Proteomes" id="UP001212981">
    <property type="component" value="Unassembled WGS sequence"/>
</dbReference>
<dbReference type="EMBL" id="QUSK01000001">
    <property type="protein sequence ID" value="RGD78303.1"/>
    <property type="molecule type" value="Genomic_DNA"/>
</dbReference>
<evidence type="ECO:0000313" key="1">
    <source>
        <dbReference type="EMBL" id="MDB7982973.1"/>
    </source>
</evidence>
<sequence length="94" mass="10859">MKKVYEFDAILHEIPKKGGAYVIFPWDIREEFGKGRIRVHTTFDGIEYDGSIVNMGLKDDQGKIIYILGVLKRIRNVLNKKEGDMLHVKVWPAV</sequence>
<dbReference type="Pfam" id="PF08922">
    <property type="entry name" value="DUF1905"/>
    <property type="match status" value="1"/>
</dbReference>
<evidence type="ECO:0000313" key="3">
    <source>
        <dbReference type="Proteomes" id="UP000260721"/>
    </source>
</evidence>
<protein>
    <submittedName>
        <fullName evidence="2">DUF1905 domain-containing protein</fullName>
    </submittedName>
</protein>
<dbReference type="SUPFAM" id="SSF141694">
    <property type="entry name" value="AF2212/PG0164-like"/>
    <property type="match status" value="1"/>
</dbReference>
<dbReference type="Gene3D" id="2.40.30.100">
    <property type="entry name" value="AF2212/PG0164-like"/>
    <property type="match status" value="1"/>
</dbReference>
<dbReference type="InterPro" id="IPR037079">
    <property type="entry name" value="AF2212/PG0164-like_sf"/>
</dbReference>
<dbReference type="RefSeq" id="WP_117445166.1">
    <property type="nucleotide sequence ID" value="NZ_CALCIP010000034.1"/>
</dbReference>
<dbReference type="Proteomes" id="UP000260721">
    <property type="component" value="Unassembled WGS sequence"/>
</dbReference>
<dbReference type="InterPro" id="IPR015018">
    <property type="entry name" value="DUF1905"/>
</dbReference>
<dbReference type="AlphaFoldDB" id="A0A3E3E837"/>
<organism evidence="2 3">
    <name type="scientific">Faecalicoccus pleomorphus</name>
    <dbReference type="NCBI Taxonomy" id="1323"/>
    <lineage>
        <taxon>Bacteria</taxon>
        <taxon>Bacillati</taxon>
        <taxon>Bacillota</taxon>
        <taxon>Erysipelotrichia</taxon>
        <taxon>Erysipelotrichales</taxon>
        <taxon>Erysipelotrichaceae</taxon>
        <taxon>Faecalicoccus</taxon>
    </lineage>
</organism>
<reference evidence="1" key="2">
    <citation type="submission" date="2023-01" db="EMBL/GenBank/DDBJ databases">
        <title>Human gut microbiome strain richness.</title>
        <authorList>
            <person name="Chen-Liaw A."/>
        </authorList>
    </citation>
    <scope>NUCLEOTIDE SEQUENCE</scope>
    <source>
        <strain evidence="1">D8_m1001271B151109d0_201107</strain>
    </source>
</reference>
<reference evidence="2 3" key="1">
    <citation type="submission" date="2018-08" db="EMBL/GenBank/DDBJ databases">
        <title>A genome reference for cultivated species of the human gut microbiota.</title>
        <authorList>
            <person name="Zou Y."/>
            <person name="Xue W."/>
            <person name="Luo G."/>
        </authorList>
    </citation>
    <scope>NUCLEOTIDE SEQUENCE [LARGE SCALE GENOMIC DNA]</scope>
    <source>
        <strain evidence="2 3">TF08-11</strain>
    </source>
</reference>
<dbReference type="EMBL" id="JAQLXO010000018">
    <property type="protein sequence ID" value="MDB7982973.1"/>
    <property type="molecule type" value="Genomic_DNA"/>
</dbReference>
<comment type="caution">
    <text evidence="2">The sequence shown here is derived from an EMBL/GenBank/DDBJ whole genome shotgun (WGS) entry which is preliminary data.</text>
</comment>
<name>A0A3E3E837_9FIRM</name>
<accession>A0A3E3E837</accession>
<gene>
    <name evidence="2" type="ORF">DXC78_00235</name>
    <name evidence="1" type="ORF">PND82_09110</name>
</gene>
<proteinExistence type="predicted"/>
<evidence type="ECO:0000313" key="2">
    <source>
        <dbReference type="EMBL" id="RGD78303.1"/>
    </source>
</evidence>